<dbReference type="GO" id="GO:0007094">
    <property type="term" value="P:mitotic spindle assembly checkpoint signaling"/>
    <property type="evidence" value="ECO:0007669"/>
    <property type="project" value="TreeGrafter"/>
</dbReference>
<evidence type="ECO:0000259" key="4">
    <source>
        <dbReference type="Pfam" id="PF24515"/>
    </source>
</evidence>
<evidence type="ECO:0000313" key="8">
    <source>
        <dbReference type="Proteomes" id="UP000281406"/>
    </source>
</evidence>
<feature type="domain" description="RZZ complex subunit KNTC1/ROD C-terminal" evidence="2">
    <location>
        <begin position="1463"/>
        <end position="2012"/>
    </location>
</feature>
<reference evidence="7 8" key="1">
    <citation type="submission" date="2018-10" db="EMBL/GenBank/DDBJ databases">
        <title>Genome assembly for a Yunnan-Guizhou Plateau 3E fish, Anabarilius grahami (Regan), and its evolutionary and genetic applications.</title>
        <authorList>
            <person name="Jiang W."/>
        </authorList>
    </citation>
    <scope>NUCLEOTIDE SEQUENCE [LARGE SCALE GENOMIC DNA]</scope>
    <source>
        <strain evidence="7">AG-KIZ</strain>
        <tissue evidence="7">Muscle</tissue>
    </source>
</reference>
<dbReference type="Pfam" id="PF24516">
    <property type="entry name" value="ARM_KNTC1_2nd"/>
    <property type="match status" value="1"/>
</dbReference>
<dbReference type="Pfam" id="PF10493">
    <property type="entry name" value="Rod_C"/>
    <property type="match status" value="1"/>
</dbReference>
<dbReference type="GO" id="GO:0031267">
    <property type="term" value="F:small GTPase binding"/>
    <property type="evidence" value="ECO:0007669"/>
    <property type="project" value="TreeGrafter"/>
</dbReference>
<feature type="domain" description="KNTC1 N-terminal" evidence="3">
    <location>
        <begin position="21"/>
        <end position="309"/>
    </location>
</feature>
<evidence type="ECO:0000259" key="5">
    <source>
        <dbReference type="Pfam" id="PF24516"/>
    </source>
</evidence>
<dbReference type="OrthoDB" id="343783at2759"/>
<dbReference type="GO" id="GO:0005828">
    <property type="term" value="C:kinetochore microtubule"/>
    <property type="evidence" value="ECO:0007669"/>
    <property type="project" value="TreeGrafter"/>
</dbReference>
<dbReference type="PANTHER" id="PTHR15688:SF1">
    <property type="entry name" value="KINETOCHORE-ASSOCIATED PROTEIN 1"/>
    <property type="match status" value="1"/>
</dbReference>
<dbReference type="InterPro" id="IPR055404">
    <property type="entry name" value="ARM_KNTC1_2nd"/>
</dbReference>
<dbReference type="InterPro" id="IPR055405">
    <property type="entry name" value="ARM_KNTC1_3rd"/>
</dbReference>
<name>A0A3N0YDQ3_ANAGA</name>
<feature type="domain" description="KNTC1 third ARM-repeats" evidence="4">
    <location>
        <begin position="1234"/>
        <end position="1323"/>
    </location>
</feature>
<comment type="caution">
    <text evidence="7">The sequence shown here is derived from an EMBL/GenBank/DDBJ whole genome shotgun (WGS) entry which is preliminary data.</text>
</comment>
<dbReference type="InterPro" id="IPR036322">
    <property type="entry name" value="WD40_repeat_dom_sf"/>
</dbReference>
<feature type="domain" description="KNTC1 second ARM-repeats" evidence="5">
    <location>
        <begin position="647"/>
        <end position="809"/>
    </location>
</feature>
<dbReference type="Pfam" id="PF24515">
    <property type="entry name" value="ARM_KNTC1_3rd"/>
    <property type="match status" value="2"/>
</dbReference>
<feature type="domain" description="KNTC1 first ARM-repeats" evidence="6">
    <location>
        <begin position="336"/>
        <end position="540"/>
    </location>
</feature>
<dbReference type="SUPFAM" id="SSF50978">
    <property type="entry name" value="WD40 repeat-like"/>
    <property type="match status" value="1"/>
</dbReference>
<dbReference type="EMBL" id="RJVU01046259">
    <property type="protein sequence ID" value="ROL44345.1"/>
    <property type="molecule type" value="Genomic_DNA"/>
</dbReference>
<evidence type="ECO:0000313" key="7">
    <source>
        <dbReference type="EMBL" id="ROL44345.1"/>
    </source>
</evidence>
<dbReference type="InterPro" id="IPR019527">
    <property type="entry name" value="RZZ-complex_KNTC1/ROD_C"/>
</dbReference>
<evidence type="ECO:0000259" key="6">
    <source>
        <dbReference type="Pfam" id="PF24520"/>
    </source>
</evidence>
<dbReference type="GO" id="GO:0000070">
    <property type="term" value="P:mitotic sister chromatid segregation"/>
    <property type="evidence" value="ECO:0007669"/>
    <property type="project" value="TreeGrafter"/>
</dbReference>
<gene>
    <name evidence="7" type="ORF">DPX16_8767</name>
</gene>
<keyword evidence="8" id="KW-1185">Reference proteome</keyword>
<organism evidence="7 8">
    <name type="scientific">Anabarilius grahami</name>
    <name type="common">Kanglang fish</name>
    <name type="synonym">Barilius grahami</name>
    <dbReference type="NCBI Taxonomy" id="495550"/>
    <lineage>
        <taxon>Eukaryota</taxon>
        <taxon>Metazoa</taxon>
        <taxon>Chordata</taxon>
        <taxon>Craniata</taxon>
        <taxon>Vertebrata</taxon>
        <taxon>Euteleostomi</taxon>
        <taxon>Actinopterygii</taxon>
        <taxon>Neopterygii</taxon>
        <taxon>Teleostei</taxon>
        <taxon>Ostariophysi</taxon>
        <taxon>Cypriniformes</taxon>
        <taxon>Xenocyprididae</taxon>
        <taxon>Xenocypridinae</taxon>
        <taxon>Xenocypridinae incertae sedis</taxon>
        <taxon>Anabarilius</taxon>
    </lineage>
</organism>
<dbReference type="InterPro" id="IPR055402">
    <property type="entry name" value="KNTC1_N"/>
</dbReference>
<evidence type="ECO:0000259" key="3">
    <source>
        <dbReference type="Pfam" id="PF24506"/>
    </source>
</evidence>
<dbReference type="GO" id="GO:0005737">
    <property type="term" value="C:cytoplasm"/>
    <property type="evidence" value="ECO:0007669"/>
    <property type="project" value="TreeGrafter"/>
</dbReference>
<protein>
    <submittedName>
        <fullName evidence="7">Kinetochore-associated protein 1</fullName>
    </submittedName>
</protein>
<sequence length="2109" mass="237784">MWNNVELLLNEDTNTVRLYSDAEQESGNALYQVDTLVKISSSERVLSNPKVYASSTPNCCIVVADTAVVLFDPGFQTVLIHLYFDSVVDAVTACPQGQFLLVGERNGSLHIIYVPLKKTVLTKTLHQQNSSDGDETTFKSLILHETPGSKGVYDLFFIVNNGFLHTSNVALGKIQRAIENMDLVALNKIQDEILLNFCSTKEIHEDGCISAGLVCFGSTVHLLIGADGANVLSLWTMGPGQTSLSLTKLLDSALMSVVKKIQVVDNLMYVLNEEGMLSLLDIHSFVMLCCWPDQYIVDFLLISEGNSSSITHPEDPVSTVVIRCFTEALPENRLNKLLYKHKFEEAEKFAKAFGLDVELVYKVKLNVVLEKLISTSSSDQTLEWPELIDEAKTNLMKIMDEQFVVQYCLTASWPTLSIAEEMLSYTLNRFPCCQIQTALAKLATFASMYGPNNFEGISWIEFLNSTDYLKDIFAFLKEGNLSGAQYLWLRHEGEFSGEFDEGCLHALLGSISSDIPSQDLCLWFKGVVVPFVWRVLPKGQSDWPHNGLVLAELGLPSLWRSMGLTENCGAEEVQNLRSLVANLRQLCDLYSKYNCHLSLSDYERGSTRSMAFLMLDKVQAPELIPAVIESSIQPYALENGLDLDQTLLHYIKDLLDCCSSQITSLFTEWEAKAVAVLHCMTDTNKVMDAVIEIMYKAVVPWSDTIEKLVQQHLEKEHPKQELLREGYRLMEIKKLLRCYGIRTLALSNTRDIMMLVRHILKQDLPTSLEDSLKLIEAYKLNPAEIHHIHCIQLIQCNKREKCIALLKNLPHSEAEFVIERMACWARLELQDKRHISEEQKKLQMLISQIMVEALKYLQSIQTDDAFKKTECENSLNMFTAMSHLQEDFDIFLTPEEYEDPVVRHKFNQQLITAYENARAWRRSGKQHPDKVSSSHLNGNAAVANDPDGKTKTLSTEAGLHRLARQLQKTEQELWADLALRALDAGDVEKALQILSELYQHHSNCSTGRVLFSTAQRLCQMLEENIPMVLPEKVNLPAVIHGLACQAITVCHSDLLLDCLELCKSTRSAADVYRQCQIEDFGFLPKESALSGEEDTYSESNFHDVFSEDCIVLDPVSVLPLQYKITRNLLPLSELRLYPFGCSCLSYCALKEGTDLVGPLLNPMASMLQMLQECSQLELALRLLMESYGSIYLHFVSNNMDISLSKRLQSNNRMARDRQTLDRIEKTVLSSVTVVVVSLLQKVLNWRVVDSDLAIGLCTILSKATVLDILWKMITSAWQNYDKIKVVAMVGAHLSFLYKDEEERGKFLSVITDAEWGIQLGKLGTFGLDSHSAINLYITTLLLQEDRWYEMEIEEGDAKGTLRGEELLLGKDDKLESALQIVPQLGSAKDLVISLNTALTKLNPYNYEWIERVLKTIQMADESTNLLPLGQMVGLLQHLKSHRRISPPTDLESSYLLENGLEPTALANTRLPFHLLFQTNHAFWKIVSPEISEDTLPTLLFICKLLKVNLDKLYVLAVNYVFKKNLLPLLMDPSKKIQHLGPSKELSSVTQSIFKHALCIQNLELAAATIHKIAQDLPAGAEKTDFLKFSLELVHKLLKSDTLEENLQARGEALISKLQLQYQRSATENALLSSQLSSPELLKLTGMPGRLIVALFEHSSVVDRMKNPSGMTYPDIHSVAKDIASINSVDLQKIRNILLEKWLCQTGQSNGKDIIQQDYVADINYDPDLMRVVYLLQMHPMDISARLLSPILTAQTWPLGGSGLRLTFEHRSRALICLTHLADAATLEALSNQPSSKIKYYLKCYMYIAQMEALNIPYTLEMLISSPKEGMIKGLWKNHNNEPQAVRLVADLCLEYEVYDLQLWNSVLQKLMSFNMTSYLQKVLEALIAVPSLLEGQSLSRIWRSVIQAPFLTASLPLSPRQHDVMYKTFVLLLKCPFLFTLDLVAIAKRFSQFNLQAFSLGTLLLIPCAKKKEPQIQSFLLSCNPTLILDQIEESMTTGELAGIPSQIRDTVFTFLCRNGKSQTLMKTKHFTYLKRHLISKAHPEVVHELLNCLVGQNGEEEAISFAQEYLKYREMKGGQTAPVSNTLSDPVREFLEKALESRGTQTSA</sequence>
<feature type="domain" description="KNTC1 third ARM-repeats" evidence="4">
    <location>
        <begin position="1324"/>
        <end position="1414"/>
    </location>
</feature>
<feature type="region of interest" description="Disordered" evidence="1">
    <location>
        <begin position="923"/>
        <end position="950"/>
    </location>
</feature>
<dbReference type="Proteomes" id="UP000281406">
    <property type="component" value="Unassembled WGS sequence"/>
</dbReference>
<evidence type="ECO:0000256" key="1">
    <source>
        <dbReference type="SAM" id="MobiDB-lite"/>
    </source>
</evidence>
<accession>A0A3N0YDQ3</accession>
<dbReference type="Pfam" id="PF24506">
    <property type="entry name" value="KNTC1_N"/>
    <property type="match status" value="1"/>
</dbReference>
<dbReference type="InterPro" id="IPR055403">
    <property type="entry name" value="ARM_KNTC1_1st"/>
</dbReference>
<dbReference type="GO" id="GO:1903394">
    <property type="term" value="P:protein localization to kinetochore involved in kinetochore assembly"/>
    <property type="evidence" value="ECO:0007669"/>
    <property type="project" value="TreeGrafter"/>
</dbReference>
<dbReference type="GO" id="GO:1990423">
    <property type="term" value="C:RZZ complex"/>
    <property type="evidence" value="ECO:0007669"/>
    <property type="project" value="TreeGrafter"/>
</dbReference>
<dbReference type="PANTHER" id="PTHR15688">
    <property type="entry name" value="KINETOCHORE-ASSOCIATED PROTEIN 1"/>
    <property type="match status" value="1"/>
</dbReference>
<dbReference type="Pfam" id="PF24520">
    <property type="entry name" value="ARM_KNTC1_1st"/>
    <property type="match status" value="1"/>
</dbReference>
<proteinExistence type="predicted"/>
<dbReference type="InterPro" id="IPR052802">
    <property type="entry name" value="KNTC1"/>
</dbReference>
<evidence type="ECO:0000259" key="2">
    <source>
        <dbReference type="Pfam" id="PF10493"/>
    </source>
</evidence>